<dbReference type="InterPro" id="IPR027417">
    <property type="entry name" value="P-loop_NTPase"/>
</dbReference>
<dbReference type="Proteomes" id="UP000578077">
    <property type="component" value="Unassembled WGS sequence"/>
</dbReference>
<reference evidence="3 4" key="1">
    <citation type="submission" date="2020-08" db="EMBL/GenBank/DDBJ databases">
        <title>Sequencing the genomes of 1000 actinobacteria strains.</title>
        <authorList>
            <person name="Klenk H.-P."/>
        </authorList>
    </citation>
    <scope>NUCLEOTIDE SEQUENCE [LARGE SCALE GENOMIC DNA]</scope>
    <source>
        <strain evidence="3 4">DSM 44593</strain>
    </source>
</reference>
<evidence type="ECO:0000313" key="4">
    <source>
        <dbReference type="Proteomes" id="UP000578077"/>
    </source>
</evidence>
<organism evidence="3 4">
    <name type="scientific">Streptomonospora salina</name>
    <dbReference type="NCBI Taxonomy" id="104205"/>
    <lineage>
        <taxon>Bacteria</taxon>
        <taxon>Bacillati</taxon>
        <taxon>Actinomycetota</taxon>
        <taxon>Actinomycetes</taxon>
        <taxon>Streptosporangiales</taxon>
        <taxon>Nocardiopsidaceae</taxon>
        <taxon>Streptomonospora</taxon>
    </lineage>
</organism>
<name>A0A841E7J7_9ACTN</name>
<comment type="caution">
    <text evidence="3">The sequence shown here is derived from an EMBL/GenBank/DDBJ whole genome shotgun (WGS) entry which is preliminary data.</text>
</comment>
<protein>
    <submittedName>
        <fullName evidence="3">Uncharacterized protein</fullName>
    </submittedName>
</protein>
<accession>A0A841E7J7</accession>
<feature type="signal peptide" evidence="2">
    <location>
        <begin position="1"/>
        <end position="22"/>
    </location>
</feature>
<evidence type="ECO:0000256" key="2">
    <source>
        <dbReference type="SAM" id="SignalP"/>
    </source>
</evidence>
<keyword evidence="4" id="KW-1185">Reference proteome</keyword>
<keyword evidence="2" id="KW-0732">Signal</keyword>
<dbReference type="AlphaFoldDB" id="A0A841E7J7"/>
<evidence type="ECO:0000256" key="1">
    <source>
        <dbReference type="SAM" id="MobiDB-lite"/>
    </source>
</evidence>
<sequence length="309" mass="32658">MIIGVCSLSGAPGVTSVAAALAACWPVTPLSVPVLVEADASGGDMAVWHRRRVERGLGSLAAASRRSNPQAEQGDNPLLDHAEQVAGCVPTVMAETAAPTCASAIYELAHHPALLRSGGVAVVDVGRISPRTAGSYLLWHADAVVVSVREDPAQLGRLAACAPGLARLEEAGIRVGACVVDRARCFSDREIAEQTQMPVWARMPHDPLGAAFVRGEALPAGRGWWARARGWLRERRDITPVEWLPLMQAARGLAERLEELGERTPAWEPTSEQRVGAPVDEESAAPAPQEPVALMPTAPCPVTEQGRAA</sequence>
<dbReference type="RefSeq" id="WP_184634673.1">
    <property type="nucleotide sequence ID" value="NZ_BAABKT010000014.1"/>
</dbReference>
<dbReference type="EMBL" id="JACHLY010000001">
    <property type="protein sequence ID" value="MBB5998444.1"/>
    <property type="molecule type" value="Genomic_DNA"/>
</dbReference>
<dbReference type="Gene3D" id="3.40.50.300">
    <property type="entry name" value="P-loop containing nucleotide triphosphate hydrolases"/>
    <property type="match status" value="1"/>
</dbReference>
<proteinExistence type="predicted"/>
<gene>
    <name evidence="3" type="ORF">HNR25_002195</name>
</gene>
<evidence type="ECO:0000313" key="3">
    <source>
        <dbReference type="EMBL" id="MBB5998444.1"/>
    </source>
</evidence>
<feature type="region of interest" description="Disordered" evidence="1">
    <location>
        <begin position="262"/>
        <end position="309"/>
    </location>
</feature>
<feature type="chain" id="PRO_5039387709" evidence="2">
    <location>
        <begin position="23"/>
        <end position="309"/>
    </location>
</feature>